<feature type="compositionally biased region" description="Low complexity" evidence="1">
    <location>
        <begin position="350"/>
        <end position="368"/>
    </location>
</feature>
<accession>A0A7G2CGP1</accession>
<evidence type="ECO:0000256" key="1">
    <source>
        <dbReference type="SAM" id="MobiDB-lite"/>
    </source>
</evidence>
<feature type="compositionally biased region" description="Basic and acidic residues" evidence="1">
    <location>
        <begin position="107"/>
        <end position="116"/>
    </location>
</feature>
<reference evidence="2 3" key="1">
    <citation type="submission" date="2020-08" db="EMBL/GenBank/DDBJ databases">
        <authorList>
            <person name="Newling K."/>
            <person name="Davey J."/>
            <person name="Forrester S."/>
        </authorList>
    </citation>
    <scope>NUCLEOTIDE SEQUENCE [LARGE SCALE GENOMIC DNA]</scope>
    <source>
        <strain evidence="3">Crithidia deanei Carvalho (ATCC PRA-265)</strain>
    </source>
</reference>
<sequence length="375" mass="41433">MSARGRPKSPGGASDGGAGEEGGLLSEVLQDSEVQQCTLRESKWASRVLTVSREVSGCTYALEQFSAVVEAALEEVGLVNDEAQALIKLNIPEFKKKREQHYQMILRKKEEEERALNKPSSAAGKGRKSVAGSSSRPTSSRSGRVSLFAGADGEELADSDGRRNEELFLNLENMMKTLTEEKKRTKISNTLRQFYTSDCSSELKPLLKKQTPIPGDESPFERSLNAAGNNMNSIQESKSLEDVASAVSEGQTASAILQEFLAAEEVSKPKEVPTPLWDEVCLLRARRLYLEVNELQPNTEKVREQSERFKLLEENYNLSLYALEAATRELEKVKERVTLQRKREREIKESMAAAEAAAEGGKASARSGSAKKKKK</sequence>
<organism evidence="2 3">
    <name type="scientific">Angomonas deanei</name>
    <dbReference type="NCBI Taxonomy" id="59799"/>
    <lineage>
        <taxon>Eukaryota</taxon>
        <taxon>Discoba</taxon>
        <taxon>Euglenozoa</taxon>
        <taxon>Kinetoplastea</taxon>
        <taxon>Metakinetoplastina</taxon>
        <taxon>Trypanosomatida</taxon>
        <taxon>Trypanosomatidae</taxon>
        <taxon>Strigomonadinae</taxon>
        <taxon>Angomonas</taxon>
    </lineage>
</organism>
<proteinExistence type="predicted"/>
<evidence type="ECO:0000313" key="3">
    <source>
        <dbReference type="Proteomes" id="UP000515908"/>
    </source>
</evidence>
<feature type="compositionally biased region" description="Gly residues" evidence="1">
    <location>
        <begin position="13"/>
        <end position="22"/>
    </location>
</feature>
<dbReference type="EMBL" id="LR877154">
    <property type="protein sequence ID" value="CAD2218141.1"/>
    <property type="molecule type" value="Genomic_DNA"/>
</dbReference>
<keyword evidence="3" id="KW-1185">Reference proteome</keyword>
<name>A0A7G2CGP1_9TRYP</name>
<feature type="region of interest" description="Disordered" evidence="1">
    <location>
        <begin position="345"/>
        <end position="375"/>
    </location>
</feature>
<gene>
    <name evidence="2" type="ORF">ADEAN_000562700</name>
</gene>
<evidence type="ECO:0000313" key="2">
    <source>
        <dbReference type="EMBL" id="CAD2218141.1"/>
    </source>
</evidence>
<dbReference type="VEuPathDB" id="TriTrypDB:ADEAN_000562700"/>
<feature type="region of interest" description="Disordered" evidence="1">
    <location>
        <begin position="107"/>
        <end position="159"/>
    </location>
</feature>
<dbReference type="AlphaFoldDB" id="A0A7G2CGP1"/>
<feature type="region of interest" description="Disordered" evidence="1">
    <location>
        <begin position="1"/>
        <end position="24"/>
    </location>
</feature>
<protein>
    <submittedName>
        <fullName evidence="2">Uncharacterized protein</fullName>
    </submittedName>
</protein>
<feature type="compositionally biased region" description="Low complexity" evidence="1">
    <location>
        <begin position="129"/>
        <end position="146"/>
    </location>
</feature>
<dbReference type="Proteomes" id="UP000515908">
    <property type="component" value="Chromosome 10"/>
</dbReference>